<dbReference type="AlphaFoldDB" id="C3ZAX7"/>
<organism>
    <name type="scientific">Branchiostoma floridae</name>
    <name type="common">Florida lancelet</name>
    <name type="synonym">Amphioxus</name>
    <dbReference type="NCBI Taxonomy" id="7739"/>
    <lineage>
        <taxon>Eukaryota</taxon>
        <taxon>Metazoa</taxon>
        <taxon>Chordata</taxon>
        <taxon>Cephalochordata</taxon>
        <taxon>Leptocardii</taxon>
        <taxon>Amphioxiformes</taxon>
        <taxon>Branchiostomatidae</taxon>
        <taxon>Branchiostoma</taxon>
    </lineage>
</organism>
<protein>
    <submittedName>
        <fullName evidence="1">Uncharacterized protein</fullName>
    </submittedName>
</protein>
<reference evidence="1" key="1">
    <citation type="journal article" date="2008" name="Nature">
        <title>The amphioxus genome and the evolution of the chordate karyotype.</title>
        <authorList>
            <consortium name="US DOE Joint Genome Institute (JGI-PGF)"/>
            <person name="Putnam N.H."/>
            <person name="Butts T."/>
            <person name="Ferrier D.E.K."/>
            <person name="Furlong R.F."/>
            <person name="Hellsten U."/>
            <person name="Kawashima T."/>
            <person name="Robinson-Rechavi M."/>
            <person name="Shoguchi E."/>
            <person name="Terry A."/>
            <person name="Yu J.-K."/>
            <person name="Benito-Gutierrez E.L."/>
            <person name="Dubchak I."/>
            <person name="Garcia-Fernandez J."/>
            <person name="Gibson-Brown J.J."/>
            <person name="Grigoriev I.V."/>
            <person name="Horton A.C."/>
            <person name="de Jong P.J."/>
            <person name="Jurka J."/>
            <person name="Kapitonov V.V."/>
            <person name="Kohara Y."/>
            <person name="Kuroki Y."/>
            <person name="Lindquist E."/>
            <person name="Lucas S."/>
            <person name="Osoegawa K."/>
            <person name="Pennacchio L.A."/>
            <person name="Salamov A.A."/>
            <person name="Satou Y."/>
            <person name="Sauka-Spengler T."/>
            <person name="Schmutz J."/>
            <person name="Shin-I T."/>
            <person name="Toyoda A."/>
            <person name="Bronner-Fraser M."/>
            <person name="Fujiyama A."/>
            <person name="Holland L.Z."/>
            <person name="Holland P.W.H."/>
            <person name="Satoh N."/>
            <person name="Rokhsar D.S."/>
        </authorList>
    </citation>
    <scope>NUCLEOTIDE SEQUENCE [LARGE SCALE GENOMIC DNA]</scope>
    <source>
        <strain evidence="1">S238N-H82</strain>
        <tissue evidence="1">Testes</tissue>
    </source>
</reference>
<accession>C3ZAX7</accession>
<evidence type="ECO:0000313" key="1">
    <source>
        <dbReference type="EMBL" id="EEN50014.1"/>
    </source>
</evidence>
<name>C3ZAX7_BRAFL</name>
<dbReference type="EMBL" id="GG666603">
    <property type="protein sequence ID" value="EEN50014.1"/>
    <property type="molecule type" value="Genomic_DNA"/>
</dbReference>
<proteinExistence type="predicted"/>
<sequence>METAKPSSELSALEVKENYFSLASQDHLSPSLIQPQLSRIRLTMLTPNLSGDGDAHICHSSCLIELDPPTQQYGKTPGLHKCSAKLFQTLTATWEMHNAQKYYSESGRPLNSSKTIIFFSSIEIAPSNFRELYPRHSPVPARVLPSSRALPATLAGACPGLTMTIFVSSARDTRRCLPGSYHLRELYPRHSPVPARVLPSSRALPATLAGACPGLTMTIFVSSARDTRRCLPGSYHLRELYPRHSPVPARALPSS</sequence>
<gene>
    <name evidence="1" type="ORF">BRAFLDRAFT_68558</name>
</gene>
<dbReference type="InParanoid" id="C3ZAX7"/>